<protein>
    <submittedName>
        <fullName evidence="1">Uncharacterized protein</fullName>
    </submittedName>
</protein>
<evidence type="ECO:0000313" key="2">
    <source>
        <dbReference type="Proteomes" id="UP000463939"/>
    </source>
</evidence>
<reference evidence="2" key="1">
    <citation type="submission" date="2019-11" db="EMBL/GenBank/DDBJ databases">
        <title>Isolation and characterization of a novel species in the genus Sulfuriferula.</title>
        <authorList>
            <person name="Mochizuki J."/>
            <person name="Kojima H."/>
            <person name="Fukui M."/>
        </authorList>
    </citation>
    <scope>NUCLEOTIDE SEQUENCE [LARGE SCALE GENOMIC DNA]</scope>
    <source>
        <strain evidence="2">SGTM</strain>
    </source>
</reference>
<organism evidence="1 2">
    <name type="scientific">Sulfuriferula nivalis</name>
    <dbReference type="NCBI Taxonomy" id="2675298"/>
    <lineage>
        <taxon>Bacteria</taxon>
        <taxon>Pseudomonadati</taxon>
        <taxon>Pseudomonadota</taxon>
        <taxon>Betaproteobacteria</taxon>
        <taxon>Nitrosomonadales</taxon>
        <taxon>Sulfuricellaceae</taxon>
        <taxon>Sulfuriferula</taxon>
    </lineage>
</organism>
<accession>A0A809RKI9</accession>
<evidence type="ECO:0000313" key="1">
    <source>
        <dbReference type="EMBL" id="BBP02086.1"/>
    </source>
</evidence>
<dbReference type="KEGG" id="sniv:SFSGTM_27940"/>
<dbReference type="AlphaFoldDB" id="A0A809RKI9"/>
<sequence>MYLTSSIPPSLNTEEFGLDIDFIIQRYFITMHTSKAPIAGSTFLNGDFYVRLIIIKFFRSGCHTFKVDSST</sequence>
<dbReference type="Proteomes" id="UP000463939">
    <property type="component" value="Chromosome"/>
</dbReference>
<gene>
    <name evidence="1" type="ORF">SFSGTM_27940</name>
</gene>
<keyword evidence="2" id="KW-1185">Reference proteome</keyword>
<proteinExistence type="predicted"/>
<name>A0A809RKI9_9PROT</name>
<dbReference type="EMBL" id="AP021881">
    <property type="protein sequence ID" value="BBP02086.1"/>
    <property type="molecule type" value="Genomic_DNA"/>
</dbReference>